<organism evidence="1 2">
    <name type="scientific">Protopolystoma xenopodis</name>
    <dbReference type="NCBI Taxonomy" id="117903"/>
    <lineage>
        <taxon>Eukaryota</taxon>
        <taxon>Metazoa</taxon>
        <taxon>Spiralia</taxon>
        <taxon>Lophotrochozoa</taxon>
        <taxon>Platyhelminthes</taxon>
        <taxon>Monogenea</taxon>
        <taxon>Polyopisthocotylea</taxon>
        <taxon>Polystomatidea</taxon>
        <taxon>Polystomatidae</taxon>
        <taxon>Protopolystoma</taxon>
    </lineage>
</organism>
<reference evidence="1" key="1">
    <citation type="submission" date="2018-11" db="EMBL/GenBank/DDBJ databases">
        <authorList>
            <consortium name="Pathogen Informatics"/>
        </authorList>
    </citation>
    <scope>NUCLEOTIDE SEQUENCE</scope>
</reference>
<dbReference type="EMBL" id="CAAALY010091245">
    <property type="protein sequence ID" value="VEL27953.1"/>
    <property type="molecule type" value="Genomic_DNA"/>
</dbReference>
<proteinExistence type="predicted"/>
<sequence>MTWHRPETVGWAIFRQTCAFPIGHVLSERDDLSRRSVDDLFVGVAQSSVDWIGNLVREQDYSPIARFSSA</sequence>
<dbReference type="AlphaFoldDB" id="A0A448X4M4"/>
<protein>
    <submittedName>
        <fullName evidence="1">Uncharacterized protein</fullName>
    </submittedName>
</protein>
<accession>A0A448X4M4</accession>
<dbReference type="Proteomes" id="UP000784294">
    <property type="component" value="Unassembled WGS sequence"/>
</dbReference>
<keyword evidence="2" id="KW-1185">Reference proteome</keyword>
<evidence type="ECO:0000313" key="2">
    <source>
        <dbReference type="Proteomes" id="UP000784294"/>
    </source>
</evidence>
<evidence type="ECO:0000313" key="1">
    <source>
        <dbReference type="EMBL" id="VEL27953.1"/>
    </source>
</evidence>
<comment type="caution">
    <text evidence="1">The sequence shown here is derived from an EMBL/GenBank/DDBJ whole genome shotgun (WGS) entry which is preliminary data.</text>
</comment>
<gene>
    <name evidence="1" type="ORF">PXEA_LOCUS21393</name>
</gene>
<name>A0A448X4M4_9PLAT</name>